<dbReference type="SUPFAM" id="SSF48264">
    <property type="entry name" value="Cytochrome P450"/>
    <property type="match status" value="1"/>
</dbReference>
<evidence type="ECO:0000256" key="2">
    <source>
        <dbReference type="ARBA" id="ARBA00004174"/>
    </source>
</evidence>
<dbReference type="InterPro" id="IPR001128">
    <property type="entry name" value="Cyt_P450"/>
</dbReference>
<feature type="chain" id="PRO_5046452522" evidence="14">
    <location>
        <begin position="24"/>
        <end position="518"/>
    </location>
</feature>
<sequence>MILTLLLLTWLAIVAYIWRYASQAHKFWSDRGVPHVTPLLPIIGNAWLFIKSMSHFDVFQKILAEFPHEPLVGAYVLTIPVLIVQDRALVEHVLIKDFHHFTDRVFPFGQKRPHELNLLNMRGKVWRAYRNKFTPMFTTSKVRNMLPQMKDLALVLLNVVQQKSDGVDLKETFVQYSLDVVASTAFGLDTGILKEEKESVFRRMIKKAHRMTTPLFISYIIHEFLPPIAKRFRPSHMRSDVVEYFSNFVKEALRSRKNGDIKRNDFLQLMVALQEEGFLEVEQEECDAYLNLQPDDKKSDQLELNDDVMIGQALMFLFVGLDATSTILMYLCYELAMNPDVQEKVRAEVKEVVRITNNMDYDTVKEMHYLEQCIKETLRLHTLSPALIRVCSSEYQFPGTEVTIPAGVKLFIPISTMHLNEDVYPEPGKFDPDRFSPETRSPPCSYLPFGDGPRMCLAIKFVMTEMKCVIAKLLMRYTIKLHSSTEIPLKPYEPSVSIAKCKRRRILFDLERLPGATC</sequence>
<feature type="signal peptide" evidence="14">
    <location>
        <begin position="1"/>
        <end position="23"/>
    </location>
</feature>
<keyword evidence="5 13" id="KW-0349">Heme</keyword>
<dbReference type="Pfam" id="PF00067">
    <property type="entry name" value="p450"/>
    <property type="match status" value="1"/>
</dbReference>
<evidence type="ECO:0000313" key="15">
    <source>
        <dbReference type="EMBL" id="BES99852.1"/>
    </source>
</evidence>
<dbReference type="EMBL" id="AP028919">
    <property type="protein sequence ID" value="BES99852.1"/>
    <property type="molecule type" value="Genomic_DNA"/>
</dbReference>
<name>A0ABN7B623_9HEMI</name>
<evidence type="ECO:0000256" key="8">
    <source>
        <dbReference type="ARBA" id="ARBA00022848"/>
    </source>
</evidence>
<keyword evidence="8" id="KW-0492">Microsome</keyword>
<dbReference type="Gene3D" id="1.10.630.10">
    <property type="entry name" value="Cytochrome P450"/>
    <property type="match status" value="1"/>
</dbReference>
<keyword evidence="14" id="KW-0732">Signal</keyword>
<keyword evidence="6 13" id="KW-0479">Metal-binding</keyword>
<reference evidence="15 16" key="1">
    <citation type="submission" date="2023-09" db="EMBL/GenBank/DDBJ databases">
        <title>Nesidiocoris tenuis whole genome shotgun sequence.</title>
        <authorList>
            <person name="Shibata T."/>
            <person name="Shimoda M."/>
            <person name="Kobayashi T."/>
            <person name="Uehara T."/>
        </authorList>
    </citation>
    <scope>NUCLEOTIDE SEQUENCE [LARGE SCALE GENOMIC DNA]</scope>
    <source>
        <strain evidence="15 16">Japan</strain>
    </source>
</reference>
<dbReference type="PANTHER" id="PTHR24292:SF54">
    <property type="entry name" value="CYP9F3-RELATED"/>
    <property type="match status" value="1"/>
</dbReference>
<evidence type="ECO:0000256" key="9">
    <source>
        <dbReference type="ARBA" id="ARBA00023002"/>
    </source>
</evidence>
<dbReference type="PRINTS" id="PR00463">
    <property type="entry name" value="EP450I"/>
</dbReference>
<evidence type="ECO:0000256" key="7">
    <source>
        <dbReference type="ARBA" id="ARBA00022824"/>
    </source>
</evidence>
<evidence type="ECO:0000256" key="1">
    <source>
        <dbReference type="ARBA" id="ARBA00001971"/>
    </source>
</evidence>
<dbReference type="PROSITE" id="PS00086">
    <property type="entry name" value="CYTOCHROME_P450"/>
    <property type="match status" value="1"/>
</dbReference>
<evidence type="ECO:0000256" key="10">
    <source>
        <dbReference type="ARBA" id="ARBA00023004"/>
    </source>
</evidence>
<keyword evidence="11 13" id="KW-0503">Monooxygenase</keyword>
<keyword evidence="10 13" id="KW-0408">Iron</keyword>
<comment type="cofactor">
    <cofactor evidence="1">
        <name>heme</name>
        <dbReference type="ChEBI" id="CHEBI:30413"/>
    </cofactor>
</comment>
<accession>A0ABN7B623</accession>
<keyword evidence="12" id="KW-0472">Membrane</keyword>
<evidence type="ECO:0000256" key="13">
    <source>
        <dbReference type="RuleBase" id="RU000461"/>
    </source>
</evidence>
<evidence type="ECO:0000256" key="5">
    <source>
        <dbReference type="ARBA" id="ARBA00022617"/>
    </source>
</evidence>
<keyword evidence="7" id="KW-0256">Endoplasmic reticulum</keyword>
<keyword evidence="9 13" id="KW-0560">Oxidoreductase</keyword>
<evidence type="ECO:0000256" key="4">
    <source>
        <dbReference type="ARBA" id="ARBA00010617"/>
    </source>
</evidence>
<dbReference type="InterPro" id="IPR002401">
    <property type="entry name" value="Cyt_P450_E_grp-I"/>
</dbReference>
<evidence type="ECO:0000313" key="16">
    <source>
        <dbReference type="Proteomes" id="UP001307889"/>
    </source>
</evidence>
<dbReference type="InterPro" id="IPR036396">
    <property type="entry name" value="Cyt_P450_sf"/>
</dbReference>
<comment type="similarity">
    <text evidence="4 13">Belongs to the cytochrome P450 family.</text>
</comment>
<evidence type="ECO:0000256" key="12">
    <source>
        <dbReference type="ARBA" id="ARBA00023136"/>
    </source>
</evidence>
<dbReference type="InterPro" id="IPR017972">
    <property type="entry name" value="Cyt_P450_CS"/>
</dbReference>
<comment type="subcellular location">
    <subcellularLocation>
        <location evidence="3">Endoplasmic reticulum membrane</location>
        <topology evidence="3">Peripheral membrane protein</topology>
    </subcellularLocation>
    <subcellularLocation>
        <location evidence="2">Microsome membrane</location>
        <topology evidence="2">Peripheral membrane protein</topology>
    </subcellularLocation>
</comment>
<evidence type="ECO:0000256" key="3">
    <source>
        <dbReference type="ARBA" id="ARBA00004406"/>
    </source>
</evidence>
<protein>
    <submittedName>
        <fullName evidence="15">Cytochrome P450</fullName>
    </submittedName>
</protein>
<proteinExistence type="inferred from homology"/>
<dbReference type="InterPro" id="IPR050476">
    <property type="entry name" value="Insect_CytP450_Detox"/>
</dbReference>
<keyword evidence="16" id="KW-1185">Reference proteome</keyword>
<organism evidence="15 16">
    <name type="scientific">Nesidiocoris tenuis</name>
    <dbReference type="NCBI Taxonomy" id="355587"/>
    <lineage>
        <taxon>Eukaryota</taxon>
        <taxon>Metazoa</taxon>
        <taxon>Ecdysozoa</taxon>
        <taxon>Arthropoda</taxon>
        <taxon>Hexapoda</taxon>
        <taxon>Insecta</taxon>
        <taxon>Pterygota</taxon>
        <taxon>Neoptera</taxon>
        <taxon>Paraneoptera</taxon>
        <taxon>Hemiptera</taxon>
        <taxon>Heteroptera</taxon>
        <taxon>Panheteroptera</taxon>
        <taxon>Cimicomorpha</taxon>
        <taxon>Miridae</taxon>
        <taxon>Dicyphina</taxon>
        <taxon>Nesidiocoris</taxon>
    </lineage>
</organism>
<evidence type="ECO:0000256" key="11">
    <source>
        <dbReference type="ARBA" id="ARBA00023033"/>
    </source>
</evidence>
<dbReference type="PRINTS" id="PR00385">
    <property type="entry name" value="P450"/>
</dbReference>
<evidence type="ECO:0000256" key="14">
    <source>
        <dbReference type="SAM" id="SignalP"/>
    </source>
</evidence>
<dbReference type="PANTHER" id="PTHR24292">
    <property type="entry name" value="CYTOCHROME P450"/>
    <property type="match status" value="1"/>
</dbReference>
<dbReference type="CDD" id="cd11056">
    <property type="entry name" value="CYP6-like"/>
    <property type="match status" value="1"/>
</dbReference>
<gene>
    <name evidence="15" type="ORF">NTJ_12670</name>
</gene>
<dbReference type="Proteomes" id="UP001307889">
    <property type="component" value="Chromosome 11"/>
</dbReference>
<evidence type="ECO:0000256" key="6">
    <source>
        <dbReference type="ARBA" id="ARBA00022723"/>
    </source>
</evidence>